<protein>
    <submittedName>
        <fullName evidence="2">Uncharacterized protein</fullName>
    </submittedName>
</protein>
<evidence type="ECO:0000256" key="1">
    <source>
        <dbReference type="SAM" id="MobiDB-lite"/>
    </source>
</evidence>
<dbReference type="Proteomes" id="UP000649617">
    <property type="component" value="Unassembled WGS sequence"/>
</dbReference>
<dbReference type="OrthoDB" id="408537at2759"/>
<evidence type="ECO:0000313" key="3">
    <source>
        <dbReference type="Proteomes" id="UP000649617"/>
    </source>
</evidence>
<proteinExistence type="predicted"/>
<dbReference type="AlphaFoldDB" id="A0A812NX96"/>
<comment type="caution">
    <text evidence="2">The sequence shown here is derived from an EMBL/GenBank/DDBJ whole genome shotgun (WGS) entry which is preliminary data.</text>
</comment>
<dbReference type="EMBL" id="CAJNIZ010012193">
    <property type="protein sequence ID" value="CAE7330962.1"/>
    <property type="molecule type" value="Genomic_DNA"/>
</dbReference>
<name>A0A812NX96_SYMPI</name>
<reference evidence="2" key="1">
    <citation type="submission" date="2021-02" db="EMBL/GenBank/DDBJ databases">
        <authorList>
            <person name="Dougan E. K."/>
            <person name="Rhodes N."/>
            <person name="Thang M."/>
            <person name="Chan C."/>
        </authorList>
    </citation>
    <scope>NUCLEOTIDE SEQUENCE</scope>
</reference>
<gene>
    <name evidence="2" type="ORF">SPIL2461_LOCUS7686</name>
</gene>
<sequence>LYKPPAKVLMDEAEKTPKKITDELCQEHDHHQRNGRNELPLLSRQLAYLLAQITDGSARAIVRCEDTENGFHIWRRVGAQLALPERAKDTRLLNEILSFGLRPDHLEGDLNDFLIVKSRPEKRSGRPIDDDLLITLLMQKATGPLQQHLRLHIRSVTTFQHSLDIVYAYTKSKHLTDSTAPITAHASSQGAAPMAKNMSALTRENESGENGQTEDWSDDWSRYDDSYDESGWSERIGSVDDWSWNDDG</sequence>
<feature type="region of interest" description="Disordered" evidence="1">
    <location>
        <begin position="184"/>
        <end position="248"/>
    </location>
</feature>
<feature type="non-terminal residue" evidence="2">
    <location>
        <position position="248"/>
    </location>
</feature>
<evidence type="ECO:0000313" key="2">
    <source>
        <dbReference type="EMBL" id="CAE7330962.1"/>
    </source>
</evidence>
<organism evidence="2 3">
    <name type="scientific">Symbiodinium pilosum</name>
    <name type="common">Dinoflagellate</name>
    <dbReference type="NCBI Taxonomy" id="2952"/>
    <lineage>
        <taxon>Eukaryota</taxon>
        <taxon>Sar</taxon>
        <taxon>Alveolata</taxon>
        <taxon>Dinophyceae</taxon>
        <taxon>Suessiales</taxon>
        <taxon>Symbiodiniaceae</taxon>
        <taxon>Symbiodinium</taxon>
    </lineage>
</organism>
<keyword evidence="3" id="KW-1185">Reference proteome</keyword>
<accession>A0A812NX96</accession>